<evidence type="ECO:0000313" key="3">
    <source>
        <dbReference type="Proteomes" id="UP000499080"/>
    </source>
</evidence>
<name>A0A4Y2A5I3_ARAVE</name>
<dbReference type="AlphaFoldDB" id="A0A4Y2A5I3"/>
<gene>
    <name evidence="2" type="ORF">AVEN_231071_1</name>
</gene>
<evidence type="ECO:0000313" key="2">
    <source>
        <dbReference type="EMBL" id="GBL74194.1"/>
    </source>
</evidence>
<feature type="region of interest" description="Disordered" evidence="1">
    <location>
        <begin position="22"/>
        <end position="43"/>
    </location>
</feature>
<organism evidence="2 3">
    <name type="scientific">Araneus ventricosus</name>
    <name type="common">Orbweaver spider</name>
    <name type="synonym">Epeira ventricosa</name>
    <dbReference type="NCBI Taxonomy" id="182803"/>
    <lineage>
        <taxon>Eukaryota</taxon>
        <taxon>Metazoa</taxon>
        <taxon>Ecdysozoa</taxon>
        <taxon>Arthropoda</taxon>
        <taxon>Chelicerata</taxon>
        <taxon>Arachnida</taxon>
        <taxon>Araneae</taxon>
        <taxon>Araneomorphae</taxon>
        <taxon>Entelegynae</taxon>
        <taxon>Araneoidea</taxon>
        <taxon>Araneidae</taxon>
        <taxon>Araneus</taxon>
    </lineage>
</organism>
<accession>A0A4Y2A5I3</accession>
<dbReference type="Proteomes" id="UP000499080">
    <property type="component" value="Unassembled WGS sequence"/>
</dbReference>
<sequence length="92" mass="10788">MRKDNRAFQHEGNFRTDLVILNRGRMTRTTPERSPTLQTSAPHQRDDVWFPTYDLAYSRSNTIGFRAWNPPVPDRHLTTKPSWPHVCKEGKP</sequence>
<comment type="caution">
    <text evidence="2">The sequence shown here is derived from an EMBL/GenBank/DDBJ whole genome shotgun (WGS) entry which is preliminary data.</text>
</comment>
<reference evidence="2 3" key="1">
    <citation type="journal article" date="2019" name="Sci. Rep.">
        <title>Orb-weaving spider Araneus ventricosus genome elucidates the spidroin gene catalogue.</title>
        <authorList>
            <person name="Kono N."/>
            <person name="Nakamura H."/>
            <person name="Ohtoshi R."/>
            <person name="Moran D.A.P."/>
            <person name="Shinohara A."/>
            <person name="Yoshida Y."/>
            <person name="Fujiwara M."/>
            <person name="Mori M."/>
            <person name="Tomita M."/>
            <person name="Arakawa K."/>
        </authorList>
    </citation>
    <scope>NUCLEOTIDE SEQUENCE [LARGE SCALE GENOMIC DNA]</scope>
</reference>
<dbReference type="EMBL" id="BGPR01000004">
    <property type="protein sequence ID" value="GBL74194.1"/>
    <property type="molecule type" value="Genomic_DNA"/>
</dbReference>
<proteinExistence type="predicted"/>
<feature type="compositionally biased region" description="Polar residues" evidence="1">
    <location>
        <begin position="27"/>
        <end position="42"/>
    </location>
</feature>
<keyword evidence="3" id="KW-1185">Reference proteome</keyword>
<evidence type="ECO:0000256" key="1">
    <source>
        <dbReference type="SAM" id="MobiDB-lite"/>
    </source>
</evidence>
<protein>
    <submittedName>
        <fullName evidence="2">Uncharacterized protein</fullName>
    </submittedName>
</protein>